<gene>
    <name evidence="1" type="ORF">ColLi_10621</name>
</gene>
<dbReference type="PANTHER" id="PTHR38116">
    <property type="entry name" value="CHROMOSOME 7, WHOLE GENOME SHOTGUN SEQUENCE"/>
    <property type="match status" value="1"/>
</dbReference>
<organism evidence="1 2">
    <name type="scientific">Colletotrichum liriopes</name>
    <dbReference type="NCBI Taxonomy" id="708192"/>
    <lineage>
        <taxon>Eukaryota</taxon>
        <taxon>Fungi</taxon>
        <taxon>Dikarya</taxon>
        <taxon>Ascomycota</taxon>
        <taxon>Pezizomycotina</taxon>
        <taxon>Sordariomycetes</taxon>
        <taxon>Hypocreomycetidae</taxon>
        <taxon>Glomerellales</taxon>
        <taxon>Glomerellaceae</taxon>
        <taxon>Colletotrichum</taxon>
        <taxon>Colletotrichum spaethianum species complex</taxon>
    </lineage>
</organism>
<accession>A0AA37GV02</accession>
<dbReference type="PANTHER" id="PTHR38116:SF1">
    <property type="entry name" value="BZIP DOMAIN-CONTAINING PROTEIN"/>
    <property type="match status" value="1"/>
</dbReference>
<reference evidence="1 2" key="1">
    <citation type="submission" date="2021-07" db="EMBL/GenBank/DDBJ databases">
        <title>Genome data of Colletotrichum spaethianum.</title>
        <authorList>
            <person name="Utami Y.D."/>
            <person name="Hiruma K."/>
        </authorList>
    </citation>
    <scope>NUCLEOTIDE SEQUENCE [LARGE SCALE GENOMIC DNA]</scope>
    <source>
        <strain evidence="1 2">MAFF 242679</strain>
    </source>
</reference>
<dbReference type="EMBL" id="BPPX01000028">
    <property type="protein sequence ID" value="GJC87783.1"/>
    <property type="molecule type" value="Genomic_DNA"/>
</dbReference>
<proteinExistence type="predicted"/>
<evidence type="ECO:0000313" key="1">
    <source>
        <dbReference type="EMBL" id="GJC87783.1"/>
    </source>
</evidence>
<dbReference type="Pfam" id="PF11905">
    <property type="entry name" value="DUF3425"/>
    <property type="match status" value="1"/>
</dbReference>
<comment type="caution">
    <text evidence="1">The sequence shown here is derived from an EMBL/GenBank/DDBJ whole genome shotgun (WGS) entry which is preliminary data.</text>
</comment>
<dbReference type="AlphaFoldDB" id="A0AA37GV02"/>
<dbReference type="InterPro" id="IPR021833">
    <property type="entry name" value="DUF3425"/>
</dbReference>
<keyword evidence="2" id="KW-1185">Reference proteome</keyword>
<evidence type="ECO:0000313" key="2">
    <source>
        <dbReference type="Proteomes" id="UP001055172"/>
    </source>
</evidence>
<name>A0AA37GV02_9PEZI</name>
<dbReference type="Proteomes" id="UP001055172">
    <property type="component" value="Unassembled WGS sequence"/>
</dbReference>
<sequence length="104" mass="12063">MIVHHPWIDLFPFPRLRDNVLLGVAAGLLDDDELCADILEVKDEDLSGRPSLIVWGEPSDWMAWEANEAFFRKWGFLARGCHEILRSTNHWRAKRGEKGIVFYV</sequence>
<protein>
    <submittedName>
        <fullName evidence="1">Uncharacterized protein</fullName>
    </submittedName>
</protein>